<sequence length="346" mass="38638">MAIVAINSFMKDCEDTNPLGRIESWGTSRTLITDDSPDESTKIAISNHNPKDDQKSQNSCEEFGHNDLLGIPSHQVLAELKEYATEADIDFVCKAAQRNMPQRQTLTLFAKPRRLLAGTSSENTLSKYESIIATLCENLYSLMSQMLKRQILLNPLLDEVICHIGFLAQIYLKSFNAFVQGSNLLEILLNLDLSLPSQCTIGIFSANGTVAHLRRGPDTLMGQSLFNKNSFGVISSTPLVIHTPLISNQGIDVSLTLDTLDLVIKMEPLNNLQLLYPIQSDFCRRWQNGVPDLFCNVEGYSQLNELHFEIKECNLNADTISSNCKTTMFILLPRGMWKGRTCCSNP</sequence>
<dbReference type="GO" id="GO:0016192">
    <property type="term" value="P:vesicle-mediated transport"/>
    <property type="evidence" value="ECO:0007669"/>
    <property type="project" value="InterPro"/>
</dbReference>
<accession>A0A8J6A4X8</accession>
<dbReference type="Proteomes" id="UP000700334">
    <property type="component" value="Unassembled WGS sequence"/>
</dbReference>
<keyword evidence="4" id="KW-1185">Reference proteome</keyword>
<feature type="region of interest" description="Disordered" evidence="2">
    <location>
        <begin position="30"/>
        <end position="59"/>
    </location>
</feature>
<dbReference type="InterPro" id="IPR013041">
    <property type="entry name" value="Clathrin_app_Ig-like_sf"/>
</dbReference>
<dbReference type="InterPro" id="IPR013037">
    <property type="entry name" value="Clathrin_b-adaptin_app_Ig-like"/>
</dbReference>
<evidence type="ECO:0000256" key="2">
    <source>
        <dbReference type="SAM" id="MobiDB-lite"/>
    </source>
</evidence>
<organism evidence="3 4">
    <name type="scientific">Galemys pyrenaicus</name>
    <name type="common">Iberian desman</name>
    <name type="synonym">Pyrenean desman</name>
    <dbReference type="NCBI Taxonomy" id="202257"/>
    <lineage>
        <taxon>Eukaryota</taxon>
        <taxon>Metazoa</taxon>
        <taxon>Chordata</taxon>
        <taxon>Craniata</taxon>
        <taxon>Vertebrata</taxon>
        <taxon>Euteleostomi</taxon>
        <taxon>Mammalia</taxon>
        <taxon>Eutheria</taxon>
        <taxon>Laurasiatheria</taxon>
        <taxon>Eulipotyphla</taxon>
        <taxon>Talpidae</taxon>
        <taxon>Galemys</taxon>
    </lineage>
</organism>
<dbReference type="GO" id="GO:0012505">
    <property type="term" value="C:endomembrane system"/>
    <property type="evidence" value="ECO:0007669"/>
    <property type="project" value="UniProtKB-SubCell"/>
</dbReference>
<dbReference type="AlphaFoldDB" id="A0A8J6A4X8"/>
<evidence type="ECO:0000313" key="3">
    <source>
        <dbReference type="EMBL" id="KAG8505369.1"/>
    </source>
</evidence>
<evidence type="ECO:0000313" key="4">
    <source>
        <dbReference type="Proteomes" id="UP000700334"/>
    </source>
</evidence>
<proteinExistence type="predicted"/>
<dbReference type="GO" id="GO:0006886">
    <property type="term" value="P:intracellular protein transport"/>
    <property type="evidence" value="ECO:0007669"/>
    <property type="project" value="InterPro"/>
</dbReference>
<name>A0A8J6A4X8_GALPY</name>
<dbReference type="EMBL" id="JAGFMF010012266">
    <property type="protein sequence ID" value="KAG8505369.1"/>
    <property type="molecule type" value="Genomic_DNA"/>
</dbReference>
<gene>
    <name evidence="3" type="ORF">J0S82_001173</name>
</gene>
<reference evidence="3" key="1">
    <citation type="journal article" date="2021" name="Evol. Appl.">
        <title>The genome of the Pyrenean desman and the effects of bottlenecks and inbreeding on the genomic landscape of an endangered species.</title>
        <authorList>
            <person name="Escoda L."/>
            <person name="Castresana J."/>
        </authorList>
    </citation>
    <scope>NUCLEOTIDE SEQUENCE</scope>
    <source>
        <strain evidence="3">IBE-C5619</strain>
    </source>
</reference>
<comment type="subcellular location">
    <subcellularLocation>
        <location evidence="1">Endomembrane system</location>
        <topology evidence="1">Peripheral membrane protein</topology>
    </subcellularLocation>
</comment>
<comment type="caution">
    <text evidence="3">The sequence shown here is derived from an EMBL/GenBank/DDBJ whole genome shotgun (WGS) entry which is preliminary data.</text>
</comment>
<dbReference type="Gene3D" id="2.60.40.1150">
    <property type="match status" value="1"/>
</dbReference>
<dbReference type="SUPFAM" id="SSF49348">
    <property type="entry name" value="Clathrin adaptor appendage domain"/>
    <property type="match status" value="1"/>
</dbReference>
<protein>
    <submittedName>
        <fullName evidence="3">AP-1 complex subunit beta-1</fullName>
    </submittedName>
</protein>
<evidence type="ECO:0000256" key="1">
    <source>
        <dbReference type="ARBA" id="ARBA00004184"/>
    </source>
</evidence>